<comment type="caution">
    <text evidence="1">The sequence shown here is derived from an EMBL/GenBank/DDBJ whole genome shotgun (WGS) entry which is preliminary data.</text>
</comment>
<accession>A0ABT3QA41</accession>
<reference evidence="1 2" key="1">
    <citation type="submission" date="2022-11" db="EMBL/GenBank/DDBJ databases">
        <title>Genome sequencing of Acetobacter type strain.</title>
        <authorList>
            <person name="Heo J."/>
            <person name="Lee D."/>
            <person name="Han B.-H."/>
            <person name="Hong S.-B."/>
            <person name="Kwon S.-W."/>
        </authorList>
    </citation>
    <scope>NUCLEOTIDE SEQUENCE [LARGE SCALE GENOMIC DNA]</scope>
    <source>
        <strain evidence="1 2">KACC 21251</strain>
    </source>
</reference>
<name>A0ABT3QA41_9PROT</name>
<organism evidence="1 2">
    <name type="scientific">Acetobacter farinalis</name>
    <dbReference type="NCBI Taxonomy" id="1260984"/>
    <lineage>
        <taxon>Bacteria</taxon>
        <taxon>Pseudomonadati</taxon>
        <taxon>Pseudomonadota</taxon>
        <taxon>Alphaproteobacteria</taxon>
        <taxon>Acetobacterales</taxon>
        <taxon>Acetobacteraceae</taxon>
        <taxon>Acetobacter</taxon>
    </lineage>
</organism>
<protein>
    <submittedName>
        <fullName evidence="1">Uncharacterized protein</fullName>
    </submittedName>
</protein>
<sequence>MAEQSDVSSATALSVSVSALRPVTIDRAINDGYFHSLGVTASGDTLSAEDITNILSLLTVGSTFKLAAGEAYPVNTDGSAMTSIESGSFNKIFIHADGQLLSPNMDSADSTGNPAWNGGHVSDKVGDTALVEAFEPKWGVMKDRTYTSDSIFDYATKRMPAPITSDFYTLDSKMQTPAECESPTSEGYDAYWCSRIHWGSSVHHNSVHSSSNTGVVTHYNDEYSSGFGYGGAYDIIDFNRLLTSGTNWTWVSVDELDEIGGLAAGGYVDENGNTQKSGLQHYVNEWDMSGIGPDDPKTAYSPYASNRYGLWFNTWYAGDNAWAAKTSYHAFQIAIVINPDDNKSYMYENTVEGGVSGNSIPEWKFSEESPVLDGTAKWVFLGEKSFQIGCLMCFGSASGTQFGTLISSSSHFYNSPIDFSVASYDTSVAAVMRTKANTYYDLSADGTKGGQNNHMLGYGSYGGIYWNMLDYAVKGNTVWHVEDSGVEGGSVANYGATGNTLDTATPVSASHIIVNNSDFDGAGIRLDFAAKGDFVTVSNISAHSVTLWPIDGGWQINGKNSYILAPQATVQVLVADSKVYMITGDSSHVLSSNFSINKDAEIRGYLKAEAVQTHSGVAPGYPVFTYASLPTSSVEEDQHIYCADCKLNGQKGVEAHWNKSKSTWFDAENNVLVKY</sequence>
<dbReference type="EMBL" id="JAPIUX010000024">
    <property type="protein sequence ID" value="MCX2562161.1"/>
    <property type="molecule type" value="Genomic_DNA"/>
</dbReference>
<gene>
    <name evidence="1" type="ORF">OQ252_12245</name>
</gene>
<evidence type="ECO:0000313" key="1">
    <source>
        <dbReference type="EMBL" id="MCX2562161.1"/>
    </source>
</evidence>
<proteinExistence type="predicted"/>
<evidence type="ECO:0000313" key="2">
    <source>
        <dbReference type="Proteomes" id="UP001526446"/>
    </source>
</evidence>
<dbReference type="RefSeq" id="WP_166123348.1">
    <property type="nucleotide sequence ID" value="NZ_JAPIUX010000024.1"/>
</dbReference>
<keyword evidence="2" id="KW-1185">Reference proteome</keyword>
<dbReference type="Proteomes" id="UP001526446">
    <property type="component" value="Unassembled WGS sequence"/>
</dbReference>